<dbReference type="RefSeq" id="WP_369148008.1">
    <property type="nucleotide sequence ID" value="NZ_CP163444.1"/>
</dbReference>
<organism evidence="7">
    <name type="scientific">Streptomyces sp. R44</name>
    <dbReference type="NCBI Taxonomy" id="3238633"/>
    <lineage>
        <taxon>Bacteria</taxon>
        <taxon>Bacillati</taxon>
        <taxon>Actinomycetota</taxon>
        <taxon>Actinomycetes</taxon>
        <taxon>Kitasatosporales</taxon>
        <taxon>Streptomycetaceae</taxon>
        <taxon>Streptomyces</taxon>
    </lineage>
</organism>
<dbReference type="EMBL" id="CP163444">
    <property type="protein sequence ID" value="XDQ75481.1"/>
    <property type="molecule type" value="Genomic_DNA"/>
</dbReference>
<evidence type="ECO:0000256" key="2">
    <source>
        <dbReference type="PIRSR" id="PIRSR006232-1"/>
    </source>
</evidence>
<dbReference type="InterPro" id="IPR011051">
    <property type="entry name" value="RmlC_Cupin_sf"/>
</dbReference>
<feature type="domain" description="Pirin C-terminal" evidence="6">
    <location>
        <begin position="193"/>
        <end position="292"/>
    </location>
</feature>
<name>A0AB39T6T4_9ACTN</name>
<keyword evidence="2" id="KW-0408">Iron</keyword>
<dbReference type="InterPro" id="IPR008778">
    <property type="entry name" value="Pirin_C_dom"/>
</dbReference>
<dbReference type="InterPro" id="IPR014710">
    <property type="entry name" value="RmlC-like_jellyroll"/>
</dbReference>
<proteinExistence type="inferred from homology"/>
<dbReference type="InterPro" id="IPR012093">
    <property type="entry name" value="Pirin"/>
</dbReference>
<feature type="region of interest" description="Disordered" evidence="4">
    <location>
        <begin position="299"/>
        <end position="321"/>
    </location>
</feature>
<dbReference type="Pfam" id="PF05726">
    <property type="entry name" value="Pirin_C"/>
    <property type="match status" value="1"/>
</dbReference>
<dbReference type="InterPro" id="IPR003829">
    <property type="entry name" value="Pirin_N_dom"/>
</dbReference>
<evidence type="ECO:0000256" key="1">
    <source>
        <dbReference type="ARBA" id="ARBA00008416"/>
    </source>
</evidence>
<feature type="domain" description="Pirin N-terminal" evidence="5">
    <location>
        <begin position="41"/>
        <end position="141"/>
    </location>
</feature>
<dbReference type="CDD" id="cd02247">
    <property type="entry name" value="cupin_pirin_C"/>
    <property type="match status" value="1"/>
</dbReference>
<comment type="similarity">
    <text evidence="1 3">Belongs to the pirin family.</text>
</comment>
<comment type="cofactor">
    <cofactor evidence="2">
        <name>Fe cation</name>
        <dbReference type="ChEBI" id="CHEBI:24875"/>
    </cofactor>
    <text evidence="2">Binds 1 Fe cation per subunit.</text>
</comment>
<gene>
    <name evidence="7" type="ORF">AB5J54_35350</name>
</gene>
<feature type="binding site" evidence="2">
    <location>
        <position position="80"/>
    </location>
    <ligand>
        <name>Fe cation</name>
        <dbReference type="ChEBI" id="CHEBI:24875"/>
    </ligand>
</feature>
<protein>
    <submittedName>
        <fullName evidence="7">Pirin family protein</fullName>
    </submittedName>
</protein>
<evidence type="ECO:0000256" key="4">
    <source>
        <dbReference type="SAM" id="MobiDB-lite"/>
    </source>
</evidence>
<evidence type="ECO:0000259" key="5">
    <source>
        <dbReference type="Pfam" id="PF02678"/>
    </source>
</evidence>
<evidence type="ECO:0000256" key="3">
    <source>
        <dbReference type="RuleBase" id="RU003457"/>
    </source>
</evidence>
<keyword evidence="2" id="KW-0479">Metal-binding</keyword>
<feature type="binding site" evidence="2">
    <location>
        <position position="78"/>
    </location>
    <ligand>
        <name>Fe cation</name>
        <dbReference type="ChEBI" id="CHEBI:24875"/>
    </ligand>
</feature>
<evidence type="ECO:0000259" key="6">
    <source>
        <dbReference type="Pfam" id="PF05726"/>
    </source>
</evidence>
<dbReference type="GO" id="GO:0046872">
    <property type="term" value="F:metal ion binding"/>
    <property type="evidence" value="ECO:0007669"/>
    <property type="project" value="UniProtKB-KW"/>
</dbReference>
<feature type="binding site" evidence="2">
    <location>
        <position position="122"/>
    </location>
    <ligand>
        <name>Fe cation</name>
        <dbReference type="ChEBI" id="CHEBI:24875"/>
    </ligand>
</feature>
<dbReference type="Gene3D" id="2.60.120.10">
    <property type="entry name" value="Jelly Rolls"/>
    <property type="match status" value="2"/>
</dbReference>
<sequence length="321" mass="35049">MSNLDRQATLTVCGGRGFVVAEPVRELLSPRRVQLGESTEVRRLLPNLGRRMVGAWAFVDHYGPDDIADEPGMQVPPHPHMGLQTVSWLHEGEVLHRDSTGSLQTIRPRELGLMTSGRAISHSEESPRPHARFLHGAQLWVALPDAHRHVEPHFEHHADLPRVTAAGLTATVILGALDGAASPGTTYTPIVGADLALTAGTETNLPLEPDFEYAVLAMSGEARVDGVPVLPGSMLYLGCGRTELPLHALSDAGLMLLGGEPFEEELVMWWNFVGRTDEEIRVAREAWMTGDRFGEVKGYDGDRLDAPEVPPTQLKARGRVR</sequence>
<accession>A0AB39T6T4</accession>
<feature type="binding site" evidence="2">
    <location>
        <position position="124"/>
    </location>
    <ligand>
        <name>Fe cation</name>
        <dbReference type="ChEBI" id="CHEBI:24875"/>
    </ligand>
</feature>
<dbReference type="SUPFAM" id="SSF51182">
    <property type="entry name" value="RmlC-like cupins"/>
    <property type="match status" value="1"/>
</dbReference>
<dbReference type="PANTHER" id="PTHR13903">
    <property type="entry name" value="PIRIN-RELATED"/>
    <property type="match status" value="1"/>
</dbReference>
<dbReference type="Pfam" id="PF02678">
    <property type="entry name" value="Pirin"/>
    <property type="match status" value="1"/>
</dbReference>
<dbReference type="PANTHER" id="PTHR13903:SF8">
    <property type="entry name" value="PIRIN"/>
    <property type="match status" value="1"/>
</dbReference>
<dbReference type="AlphaFoldDB" id="A0AB39T6T4"/>
<dbReference type="PIRSF" id="PIRSF006232">
    <property type="entry name" value="Pirin"/>
    <property type="match status" value="1"/>
</dbReference>
<reference evidence="7" key="1">
    <citation type="submission" date="2024-07" db="EMBL/GenBank/DDBJ databases">
        <authorList>
            <person name="Yu S.T."/>
        </authorList>
    </citation>
    <scope>NUCLEOTIDE SEQUENCE</scope>
    <source>
        <strain evidence="7">R44</strain>
    </source>
</reference>
<evidence type="ECO:0000313" key="7">
    <source>
        <dbReference type="EMBL" id="XDQ75481.1"/>
    </source>
</evidence>